<evidence type="ECO:0000256" key="1">
    <source>
        <dbReference type="SAM" id="MobiDB-lite"/>
    </source>
</evidence>
<dbReference type="STRING" id="1081104.A0A162JUD9"/>
<comment type="caution">
    <text evidence="2">The sequence shown here is derived from an EMBL/GenBank/DDBJ whole genome shotgun (WGS) entry which is preliminary data.</text>
</comment>
<feature type="region of interest" description="Disordered" evidence="1">
    <location>
        <begin position="1"/>
        <end position="41"/>
    </location>
</feature>
<accession>A0A162JUD9</accession>
<dbReference type="OrthoDB" id="4863025at2759"/>
<evidence type="ECO:0000313" key="3">
    <source>
        <dbReference type="Proteomes" id="UP000076744"/>
    </source>
</evidence>
<organism evidence="2 3">
    <name type="scientific">Cordyceps fumosorosea (strain ARSEF 2679)</name>
    <name type="common">Isaria fumosorosea</name>
    <dbReference type="NCBI Taxonomy" id="1081104"/>
    <lineage>
        <taxon>Eukaryota</taxon>
        <taxon>Fungi</taxon>
        <taxon>Dikarya</taxon>
        <taxon>Ascomycota</taxon>
        <taxon>Pezizomycotina</taxon>
        <taxon>Sordariomycetes</taxon>
        <taxon>Hypocreomycetidae</taxon>
        <taxon>Hypocreales</taxon>
        <taxon>Cordycipitaceae</taxon>
        <taxon>Cordyceps</taxon>
    </lineage>
</organism>
<name>A0A162JUD9_CORFA</name>
<proteinExistence type="predicted"/>
<dbReference type="EMBL" id="AZHB01000001">
    <property type="protein sequence ID" value="OAA73932.1"/>
    <property type="molecule type" value="Genomic_DNA"/>
</dbReference>
<evidence type="ECO:0000313" key="2">
    <source>
        <dbReference type="EMBL" id="OAA73932.1"/>
    </source>
</evidence>
<reference evidence="2 3" key="1">
    <citation type="journal article" date="2016" name="Genome Biol. Evol.">
        <title>Divergent and convergent evolution of fungal pathogenicity.</title>
        <authorList>
            <person name="Shang Y."/>
            <person name="Xiao G."/>
            <person name="Zheng P."/>
            <person name="Cen K."/>
            <person name="Zhan S."/>
            <person name="Wang C."/>
        </authorList>
    </citation>
    <scope>NUCLEOTIDE SEQUENCE [LARGE SCALE GENOMIC DNA]</scope>
    <source>
        <strain evidence="2 3">ARSEF 2679</strain>
    </source>
</reference>
<dbReference type="RefSeq" id="XP_018708890.1">
    <property type="nucleotide sequence ID" value="XM_018844440.1"/>
</dbReference>
<protein>
    <recommendedName>
        <fullName evidence="4">Polymer-forming cytoskeletal protein</fullName>
    </recommendedName>
</protein>
<evidence type="ECO:0008006" key="4">
    <source>
        <dbReference type="Google" id="ProtNLM"/>
    </source>
</evidence>
<feature type="compositionally biased region" description="Pro residues" evidence="1">
    <location>
        <begin position="1"/>
        <end position="15"/>
    </location>
</feature>
<gene>
    <name evidence="2" type="ORF">ISF_00833</name>
</gene>
<dbReference type="Proteomes" id="UP000076744">
    <property type="component" value="Unassembled WGS sequence"/>
</dbReference>
<sequence length="205" mass="21480">MDSPEPKPSSPPSQPNPAKAYPSPTSLPSPEVPQFQEFSRIPPLALDSYTNPLLLARPPPPPPPPPPCTCATAAAGAAGVFHHAGSSRSGAVYGLDFARSRSVHDESRPRLELAGPLDVAGSVRARSVCFRGDFIVSDGIDAYGDVEINGSMTAEGRIRAFGDISVNGSLTTSGKVQGSSRLKLRGTIRAADVEIYGNVILRGHL</sequence>
<keyword evidence="3" id="KW-1185">Reference proteome</keyword>
<dbReference type="AlphaFoldDB" id="A0A162JUD9"/>
<dbReference type="GeneID" id="30017125"/>